<gene>
    <name evidence="9" type="ORF">X797_011337</name>
</gene>
<dbReference type="PANTHER" id="PTHR24305">
    <property type="entry name" value="CYTOCHROME P450"/>
    <property type="match status" value="1"/>
</dbReference>
<dbReference type="InterPro" id="IPR017972">
    <property type="entry name" value="Cyt_P450_CS"/>
</dbReference>
<dbReference type="eggNOG" id="KOG0157">
    <property type="taxonomic scope" value="Eukaryota"/>
</dbReference>
<dbReference type="SUPFAM" id="SSF48264">
    <property type="entry name" value="Cytochrome P450"/>
    <property type="match status" value="1"/>
</dbReference>
<evidence type="ECO:0000256" key="4">
    <source>
        <dbReference type="ARBA" id="ARBA00022723"/>
    </source>
</evidence>
<comment type="similarity">
    <text evidence="2 8">Belongs to the cytochrome P450 family.</text>
</comment>
<evidence type="ECO:0000256" key="1">
    <source>
        <dbReference type="ARBA" id="ARBA00001971"/>
    </source>
</evidence>
<dbReference type="Proteomes" id="UP000030151">
    <property type="component" value="Unassembled WGS sequence"/>
</dbReference>
<evidence type="ECO:0000256" key="3">
    <source>
        <dbReference type="ARBA" id="ARBA00022617"/>
    </source>
</evidence>
<dbReference type="Pfam" id="PF00067">
    <property type="entry name" value="p450"/>
    <property type="match status" value="1"/>
</dbReference>
<feature type="binding site" description="axial binding residue" evidence="7">
    <location>
        <position position="305"/>
    </location>
    <ligand>
        <name>heme</name>
        <dbReference type="ChEBI" id="CHEBI:30413"/>
    </ligand>
    <ligandPart>
        <name>Fe</name>
        <dbReference type="ChEBI" id="CHEBI:18248"/>
    </ligandPart>
</feature>
<comment type="cofactor">
    <cofactor evidence="1 7">
        <name>heme</name>
        <dbReference type="ChEBI" id="CHEBI:30413"/>
    </cofactor>
</comment>
<evidence type="ECO:0000256" key="6">
    <source>
        <dbReference type="ARBA" id="ARBA00023033"/>
    </source>
</evidence>
<dbReference type="Gene3D" id="1.10.630.10">
    <property type="entry name" value="Cytochrome P450"/>
    <property type="match status" value="1"/>
</dbReference>
<dbReference type="InterPro" id="IPR001128">
    <property type="entry name" value="Cyt_P450"/>
</dbReference>
<evidence type="ECO:0000313" key="10">
    <source>
        <dbReference type="Proteomes" id="UP000030151"/>
    </source>
</evidence>
<dbReference type="HOGENOM" id="CLU_031576_0_0_1"/>
<sequence>MTASLLLGGAILLAITVSGVLFSYFSSPRKGVGGIPTIPLWVALMPLVKDVDQQDVFTKCIEKPLRKHGAASIFFAGQWNVLIHKLAYLAEVFRSEDIYQKSGNYSKIPHSVLAALLGDNIISSRGETWNKLCTRLLSARDSGQLTEKQFRDNVTVLFVAGQENPQLAILSTMYLLAKHPDMQDRLFDELSQQPGKPVDAEYLDSLPLLTSIIYESLRLFPPTGQLINRRVASAVYLGDAIFLPEGTYVGYNCYSTNRDPDAWGQDADAFRPSRWGCSRRDIHREYRRRRTRAEFITFHGGQRECLGEQFAVLQLKATLYTLVTSLRWRLDTTWLDRMTPVSKTGWRNLRLLFEQRAAAPT</sequence>
<dbReference type="OrthoDB" id="1470350at2759"/>
<evidence type="ECO:0000256" key="5">
    <source>
        <dbReference type="ARBA" id="ARBA00023004"/>
    </source>
</evidence>
<evidence type="ECO:0000313" key="9">
    <source>
        <dbReference type="EMBL" id="EXU95582.1"/>
    </source>
</evidence>
<name>A0A014N716_9HYPO</name>
<evidence type="ECO:0000256" key="2">
    <source>
        <dbReference type="ARBA" id="ARBA00010617"/>
    </source>
</evidence>
<dbReference type="AlphaFoldDB" id="A0A014N716"/>
<dbReference type="PRINTS" id="PR00385">
    <property type="entry name" value="P450"/>
</dbReference>
<dbReference type="InterPro" id="IPR036396">
    <property type="entry name" value="Cyt_P450_sf"/>
</dbReference>
<accession>A0A014N716</accession>
<dbReference type="PANTHER" id="PTHR24305:SF223">
    <property type="entry name" value="CYTOCHROME P450-DIT2"/>
    <property type="match status" value="1"/>
</dbReference>
<keyword evidence="6 8" id="KW-0503">Monooxygenase</keyword>
<protein>
    <submittedName>
        <fullName evidence="9">Cytochrome P450</fullName>
    </submittedName>
</protein>
<dbReference type="GO" id="GO:0016705">
    <property type="term" value="F:oxidoreductase activity, acting on paired donors, with incorporation or reduction of molecular oxygen"/>
    <property type="evidence" value="ECO:0007669"/>
    <property type="project" value="InterPro"/>
</dbReference>
<comment type="caution">
    <text evidence="9">The sequence shown here is derived from an EMBL/GenBank/DDBJ whole genome shotgun (WGS) entry which is preliminary data.</text>
</comment>
<dbReference type="PROSITE" id="PS00086">
    <property type="entry name" value="CYTOCHROME_P450"/>
    <property type="match status" value="1"/>
</dbReference>
<keyword evidence="8" id="KW-0560">Oxidoreductase</keyword>
<dbReference type="GO" id="GO:0020037">
    <property type="term" value="F:heme binding"/>
    <property type="evidence" value="ECO:0007669"/>
    <property type="project" value="InterPro"/>
</dbReference>
<keyword evidence="5 7" id="KW-0408">Iron</keyword>
<evidence type="ECO:0000256" key="7">
    <source>
        <dbReference type="PIRSR" id="PIRSR602403-1"/>
    </source>
</evidence>
<dbReference type="InterPro" id="IPR002403">
    <property type="entry name" value="Cyt_P450_E_grp-IV"/>
</dbReference>
<reference evidence="9 10" key="1">
    <citation type="submission" date="2014-02" db="EMBL/GenBank/DDBJ databases">
        <title>The genome sequence of the entomopathogenic fungus Metarhizium robertsii ARSEF 2575.</title>
        <authorList>
            <person name="Giuliano Garisto Donzelli B."/>
            <person name="Roe B.A."/>
            <person name="Macmil S.L."/>
            <person name="Krasnoff S.B."/>
            <person name="Gibson D.M."/>
        </authorList>
    </citation>
    <scope>NUCLEOTIDE SEQUENCE [LARGE SCALE GENOMIC DNA]</scope>
    <source>
        <strain evidence="9 10">ARSEF 2575</strain>
    </source>
</reference>
<dbReference type="InterPro" id="IPR050121">
    <property type="entry name" value="Cytochrome_P450_monoxygenase"/>
</dbReference>
<evidence type="ECO:0000256" key="8">
    <source>
        <dbReference type="RuleBase" id="RU000461"/>
    </source>
</evidence>
<organism evidence="9 10">
    <name type="scientific">Metarhizium robertsii</name>
    <dbReference type="NCBI Taxonomy" id="568076"/>
    <lineage>
        <taxon>Eukaryota</taxon>
        <taxon>Fungi</taxon>
        <taxon>Dikarya</taxon>
        <taxon>Ascomycota</taxon>
        <taxon>Pezizomycotina</taxon>
        <taxon>Sordariomycetes</taxon>
        <taxon>Hypocreomycetidae</taxon>
        <taxon>Hypocreales</taxon>
        <taxon>Clavicipitaceae</taxon>
        <taxon>Metarhizium</taxon>
    </lineage>
</organism>
<dbReference type="GO" id="GO:0004497">
    <property type="term" value="F:monooxygenase activity"/>
    <property type="evidence" value="ECO:0007669"/>
    <property type="project" value="UniProtKB-KW"/>
</dbReference>
<dbReference type="EMBL" id="JELW01000073">
    <property type="protein sequence ID" value="EXU95582.1"/>
    <property type="molecule type" value="Genomic_DNA"/>
</dbReference>
<keyword evidence="3 7" id="KW-0349">Heme</keyword>
<dbReference type="GO" id="GO:0005506">
    <property type="term" value="F:iron ion binding"/>
    <property type="evidence" value="ECO:0007669"/>
    <property type="project" value="InterPro"/>
</dbReference>
<proteinExistence type="inferred from homology"/>
<keyword evidence="4 7" id="KW-0479">Metal-binding</keyword>
<dbReference type="PRINTS" id="PR00465">
    <property type="entry name" value="EP450IV"/>
</dbReference>